<accession>A0AB72UEA0</accession>
<dbReference type="AlphaFoldDB" id="A0AB72UEA0"/>
<proteinExistence type="predicted"/>
<dbReference type="KEGG" id="txi:TH3_12525"/>
<dbReference type="GeneID" id="31928182"/>
<evidence type="ECO:0000313" key="2">
    <source>
        <dbReference type="EMBL" id="AJD52621.1"/>
    </source>
</evidence>
<gene>
    <name evidence="2" type="ORF">TH3_12525</name>
</gene>
<organism evidence="2 3">
    <name type="scientific">Thalassospira xiamenensis M-5 = DSM 17429</name>
    <dbReference type="NCBI Taxonomy" id="1123366"/>
    <lineage>
        <taxon>Bacteria</taxon>
        <taxon>Pseudomonadati</taxon>
        <taxon>Pseudomonadota</taxon>
        <taxon>Alphaproteobacteria</taxon>
        <taxon>Rhodospirillales</taxon>
        <taxon>Thalassospiraceae</taxon>
        <taxon>Thalassospira</taxon>
    </lineage>
</organism>
<dbReference type="EMBL" id="CP004388">
    <property type="protein sequence ID" value="AJD52621.1"/>
    <property type="molecule type" value="Genomic_DNA"/>
</dbReference>
<feature type="chain" id="PRO_5044503205" evidence="1">
    <location>
        <begin position="20"/>
        <end position="345"/>
    </location>
</feature>
<sequence>MQSATLAVLTLGLTHFAFASTAQENPVAIPETDPYVLFDLRDNFVWNLTHYQILDPDETMVETLITEADQGQMVFDMVLRDTVPPYCELRFDPTICDDRGSPVNWFSDLPQTICMDIPANVSFNHAKQLKGAKFLCLEPREKLLLPESWQSQQTGAQTYLSQRIEPGAVTVRDDIATIDILVLDAINTPLATLSPEGYGDAKIGMTEDQVRTAMIEPMTSTREGTDDAECYHLQSAGGPTGLGFMMVDGKLARVSVYADEYDIATSLIRTGRAIQVGDTIDDVRAAYGDGVIEEEHEHNGPEGRYLTWWANDAQTSGIRFETGRDGTVTAIHAGTGSIARSESCY</sequence>
<dbReference type="RefSeq" id="WP_007090397.1">
    <property type="nucleotide sequence ID" value="NZ_CP004388.1"/>
</dbReference>
<dbReference type="Proteomes" id="UP000007127">
    <property type="component" value="Chromosome"/>
</dbReference>
<name>A0AB72UEA0_9PROT</name>
<evidence type="ECO:0000256" key="1">
    <source>
        <dbReference type="SAM" id="SignalP"/>
    </source>
</evidence>
<feature type="signal peptide" evidence="1">
    <location>
        <begin position="1"/>
        <end position="19"/>
    </location>
</feature>
<keyword evidence="1" id="KW-0732">Signal</keyword>
<protein>
    <submittedName>
        <fullName evidence="2">Uncharacterized protein</fullName>
    </submittedName>
</protein>
<evidence type="ECO:0000313" key="3">
    <source>
        <dbReference type="Proteomes" id="UP000007127"/>
    </source>
</evidence>
<reference evidence="2 3" key="1">
    <citation type="journal article" date="2012" name="J. Bacteriol.">
        <title>Genome sequence of Thalassospira xiamenensis type strain M-5.</title>
        <authorList>
            <person name="Lai Q."/>
            <person name="Shao Z."/>
        </authorList>
    </citation>
    <scope>NUCLEOTIDE SEQUENCE [LARGE SCALE GENOMIC DNA]</scope>
    <source>
        <strain evidence="2 3">M-5</strain>
    </source>
</reference>